<keyword evidence="1" id="KW-0812">Transmembrane</keyword>
<dbReference type="EMBL" id="JBHRXK010000004">
    <property type="protein sequence ID" value="MFC3551287.1"/>
    <property type="molecule type" value="Genomic_DNA"/>
</dbReference>
<keyword evidence="1" id="KW-0472">Membrane</keyword>
<accession>A0ABV7RRM5</accession>
<dbReference type="RefSeq" id="WP_386759058.1">
    <property type="nucleotide sequence ID" value="NZ_JBHRXK010000004.1"/>
</dbReference>
<dbReference type="Proteomes" id="UP001595740">
    <property type="component" value="Unassembled WGS sequence"/>
</dbReference>
<gene>
    <name evidence="2" type="ORF">ACFOLC_09725</name>
</gene>
<keyword evidence="3" id="KW-1185">Reference proteome</keyword>
<reference evidence="3" key="1">
    <citation type="journal article" date="2019" name="Int. J. Syst. Evol. Microbiol.">
        <title>The Global Catalogue of Microorganisms (GCM) 10K type strain sequencing project: providing services to taxonomists for standard genome sequencing and annotation.</title>
        <authorList>
            <consortium name="The Broad Institute Genomics Platform"/>
            <consortium name="The Broad Institute Genome Sequencing Center for Infectious Disease"/>
            <person name="Wu L."/>
            <person name="Ma J."/>
        </authorList>
    </citation>
    <scope>NUCLEOTIDE SEQUENCE [LARGE SCALE GENOMIC DNA]</scope>
    <source>
        <strain evidence="3">KCTC 42875</strain>
    </source>
</reference>
<feature type="transmembrane region" description="Helical" evidence="1">
    <location>
        <begin position="21"/>
        <end position="42"/>
    </location>
</feature>
<comment type="caution">
    <text evidence="2">The sequence shown here is derived from an EMBL/GenBank/DDBJ whole genome shotgun (WGS) entry which is preliminary data.</text>
</comment>
<keyword evidence="1" id="KW-1133">Transmembrane helix</keyword>
<protein>
    <submittedName>
        <fullName evidence="2">Uncharacterized protein</fullName>
    </submittedName>
</protein>
<evidence type="ECO:0000256" key="1">
    <source>
        <dbReference type="SAM" id="Phobius"/>
    </source>
</evidence>
<organism evidence="2 3">
    <name type="scientific">Lysobacter cavernae</name>
    <dbReference type="NCBI Taxonomy" id="1685901"/>
    <lineage>
        <taxon>Bacteria</taxon>
        <taxon>Pseudomonadati</taxon>
        <taxon>Pseudomonadota</taxon>
        <taxon>Gammaproteobacteria</taxon>
        <taxon>Lysobacterales</taxon>
        <taxon>Lysobacteraceae</taxon>
        <taxon>Lysobacter</taxon>
    </lineage>
</organism>
<evidence type="ECO:0000313" key="2">
    <source>
        <dbReference type="EMBL" id="MFC3551287.1"/>
    </source>
</evidence>
<sequence>MTPTTAPRNDDAARRKAVRRTALWVAAIAVGIYIAFILSGVLGQ</sequence>
<proteinExistence type="predicted"/>
<evidence type="ECO:0000313" key="3">
    <source>
        <dbReference type="Proteomes" id="UP001595740"/>
    </source>
</evidence>
<name>A0ABV7RRM5_9GAMM</name>